<accession>A0ABU0I5M2</accession>
<evidence type="ECO:0000313" key="2">
    <source>
        <dbReference type="Proteomes" id="UP001231124"/>
    </source>
</evidence>
<dbReference type="EMBL" id="JAUSVP010000020">
    <property type="protein sequence ID" value="MDQ0449915.1"/>
    <property type="molecule type" value="Genomic_DNA"/>
</dbReference>
<dbReference type="Proteomes" id="UP001231124">
    <property type="component" value="Unassembled WGS sequence"/>
</dbReference>
<keyword evidence="2" id="KW-1185">Reference proteome</keyword>
<proteinExistence type="predicted"/>
<protein>
    <submittedName>
        <fullName evidence="1">Uncharacterized protein</fullName>
    </submittedName>
</protein>
<name>A0ABU0I5M2_9HYPH</name>
<comment type="caution">
    <text evidence="1">The sequence shown here is derived from an EMBL/GenBank/DDBJ whole genome shotgun (WGS) entry which is preliminary data.</text>
</comment>
<reference evidence="1 2" key="1">
    <citation type="submission" date="2023-07" db="EMBL/GenBank/DDBJ databases">
        <title>Genomic Encyclopedia of Type Strains, Phase IV (KMG-IV): sequencing the most valuable type-strain genomes for metagenomic binning, comparative biology and taxonomic classification.</title>
        <authorList>
            <person name="Goeker M."/>
        </authorList>
    </citation>
    <scope>NUCLEOTIDE SEQUENCE [LARGE SCALE GENOMIC DNA]</scope>
    <source>
        <strain evidence="1 2">DSM 19013</strain>
    </source>
</reference>
<gene>
    <name evidence="1" type="ORF">QO012_004439</name>
</gene>
<organism evidence="1 2">
    <name type="scientific">Methylobacterium aerolatum</name>
    <dbReference type="NCBI Taxonomy" id="418708"/>
    <lineage>
        <taxon>Bacteria</taxon>
        <taxon>Pseudomonadati</taxon>
        <taxon>Pseudomonadota</taxon>
        <taxon>Alphaproteobacteria</taxon>
        <taxon>Hyphomicrobiales</taxon>
        <taxon>Methylobacteriaceae</taxon>
        <taxon>Methylobacterium</taxon>
    </lineage>
</organism>
<evidence type="ECO:0000313" key="1">
    <source>
        <dbReference type="EMBL" id="MDQ0449915.1"/>
    </source>
</evidence>
<dbReference type="RefSeq" id="WP_238207955.1">
    <property type="nucleotide sequence ID" value="NZ_BPQE01000040.1"/>
</dbReference>
<sequence length="87" mass="9518">MDAEPTADMLAADPRDYRAISYGRDGRVVAVRSFAAESDADALAQMEAWVREFAMDLWNGLRFVEHVAVRSAVTEGGFVPGRRVADG</sequence>